<reference evidence="1" key="2">
    <citation type="journal article" date="2018" name="ISME J.">
        <title>A dynamic microbial community with high functional redundancy inhabits the cold, oxic subseafloor aquifer.</title>
        <authorList>
            <person name="Tully B.J."/>
            <person name="Wheat C.G."/>
            <person name="Glazer B.T."/>
            <person name="Huber J.A."/>
        </authorList>
    </citation>
    <scope>NUCLEOTIDE SEQUENCE</scope>
    <source>
        <strain evidence="1">NORP83</strain>
    </source>
</reference>
<name>A0A2A4YYJ3_9PROT</name>
<accession>A0A2A4YYJ3</accession>
<evidence type="ECO:0008006" key="2">
    <source>
        <dbReference type="Google" id="ProtNLM"/>
    </source>
</evidence>
<proteinExistence type="predicted"/>
<protein>
    <recommendedName>
        <fullName evidence="2">Diacylglyceryl transferase</fullName>
    </recommendedName>
</protein>
<evidence type="ECO:0000313" key="1">
    <source>
        <dbReference type="EMBL" id="PCI99804.1"/>
    </source>
</evidence>
<dbReference type="InterPro" id="IPR019660">
    <property type="entry name" value="Put_sensory_transdc_reg_YbjN"/>
</dbReference>
<dbReference type="AlphaFoldDB" id="A0A2A4YYJ3"/>
<dbReference type="CDD" id="cd17033">
    <property type="entry name" value="DR1245-like"/>
    <property type="match status" value="1"/>
</dbReference>
<dbReference type="Pfam" id="PF10722">
    <property type="entry name" value="YbjN"/>
    <property type="match status" value="1"/>
</dbReference>
<gene>
    <name evidence="1" type="ORF">COB13_11195</name>
</gene>
<comment type="caution">
    <text evidence="1">The sequence shown here is derived from an EMBL/GenBank/DDBJ whole genome shotgun (WGS) entry which is preliminary data.</text>
</comment>
<reference key="1">
    <citation type="submission" date="2017-08" db="EMBL/GenBank/DDBJ databases">
        <title>A dynamic microbial community with high functional redundancy inhabits the cold, oxic subseafloor aquifer.</title>
        <authorList>
            <person name="Tully B.J."/>
            <person name="Wheat C.G."/>
            <person name="Glazer B.T."/>
            <person name="Huber J.A."/>
        </authorList>
    </citation>
    <scope>NUCLEOTIDE SEQUENCE [LARGE SCALE GENOMIC DNA]</scope>
</reference>
<dbReference type="EMBL" id="NVUS01000014">
    <property type="protein sequence ID" value="PCI99804.1"/>
    <property type="molecule type" value="Genomic_DNA"/>
</dbReference>
<organism evidence="1">
    <name type="scientific">OCS116 cluster bacterium</name>
    <dbReference type="NCBI Taxonomy" id="2030921"/>
    <lineage>
        <taxon>Bacteria</taxon>
        <taxon>Pseudomonadati</taxon>
        <taxon>Pseudomonadota</taxon>
        <taxon>Alphaproteobacteria</taxon>
        <taxon>OCS116 cluster</taxon>
    </lineage>
</organism>
<sequence length="169" mass="19693">MDNILEFGSSENLAAHPIDVVEHLAKSFDWKFQRINEDEINFPITGEWCKYNLTVHWNPQIDGLHLGIAFDFKPPQDRAQELEKLLLLINEQLWMGHFEYWSNSDILMFRYGTLIAEDQSFTNKQCHMIINHSIETCEQYYAAFQFTLWADKTAEQALMACLLDITGSA</sequence>